<dbReference type="PANTHER" id="PTHR23416">
    <property type="entry name" value="SIALIC ACID SYNTHASE-RELATED"/>
    <property type="match status" value="1"/>
</dbReference>
<accession>A0A1I4LQI5</accession>
<evidence type="ECO:0000313" key="4">
    <source>
        <dbReference type="Proteomes" id="UP000199520"/>
    </source>
</evidence>
<dbReference type="OrthoDB" id="9801697at2"/>
<dbReference type="GO" id="GO:0008374">
    <property type="term" value="F:O-acyltransferase activity"/>
    <property type="evidence" value="ECO:0007669"/>
    <property type="project" value="TreeGrafter"/>
</dbReference>
<proteinExistence type="inferred from homology"/>
<dbReference type="CDD" id="cd04647">
    <property type="entry name" value="LbH_MAT_like"/>
    <property type="match status" value="1"/>
</dbReference>
<keyword evidence="2 3" id="KW-0808">Transferase</keyword>
<keyword evidence="4" id="KW-1185">Reference proteome</keyword>
<dbReference type="RefSeq" id="WP_090938640.1">
    <property type="nucleotide sequence ID" value="NZ_FOTS01000026.1"/>
</dbReference>
<sequence>MNIENKLSTIESIVQSVLDEKKTYSILELINATHLFPKELFDDFKLYDEYLPQIKVLPLTMEQKYLHLLWEIFDKLPLSLITNFAVPFRRILAQKLFKKCGKNFIAMEGVRFNFGHNIEIGDDVFLNREVFLDGKGGITLGNFVTLTEKVEIYTHSHLEHNHEKRIYAPVKVEHFAKVFSHSMLLPGIVVGEQAVVAARSVVTKSVDPNTFVAGIPAKPVRERKNRGRNKQQLGHVWFHNAAFQE</sequence>
<dbReference type="AlphaFoldDB" id="A0A1I4LQI5"/>
<dbReference type="InterPro" id="IPR051159">
    <property type="entry name" value="Hexapeptide_acetyltransf"/>
</dbReference>
<evidence type="ECO:0000313" key="3">
    <source>
        <dbReference type="EMBL" id="SFL93199.1"/>
    </source>
</evidence>
<dbReference type="SUPFAM" id="SSF51161">
    <property type="entry name" value="Trimeric LpxA-like enzymes"/>
    <property type="match status" value="1"/>
</dbReference>
<organism evidence="3 4">
    <name type="scientific">Pelosinus propionicus DSM 13327</name>
    <dbReference type="NCBI Taxonomy" id="1123291"/>
    <lineage>
        <taxon>Bacteria</taxon>
        <taxon>Bacillati</taxon>
        <taxon>Bacillota</taxon>
        <taxon>Negativicutes</taxon>
        <taxon>Selenomonadales</taxon>
        <taxon>Sporomusaceae</taxon>
        <taxon>Pelosinus</taxon>
    </lineage>
</organism>
<protein>
    <submittedName>
        <fullName evidence="3">Acetyltransferase (Isoleucine patch superfamily)</fullName>
    </submittedName>
</protein>
<dbReference type="EMBL" id="FOTS01000026">
    <property type="protein sequence ID" value="SFL93199.1"/>
    <property type="molecule type" value="Genomic_DNA"/>
</dbReference>
<evidence type="ECO:0000256" key="2">
    <source>
        <dbReference type="ARBA" id="ARBA00022679"/>
    </source>
</evidence>
<evidence type="ECO:0000256" key="1">
    <source>
        <dbReference type="ARBA" id="ARBA00007274"/>
    </source>
</evidence>
<reference evidence="4" key="1">
    <citation type="submission" date="2016-10" db="EMBL/GenBank/DDBJ databases">
        <authorList>
            <person name="Varghese N."/>
            <person name="Submissions S."/>
        </authorList>
    </citation>
    <scope>NUCLEOTIDE SEQUENCE [LARGE SCALE GENOMIC DNA]</scope>
    <source>
        <strain evidence="4">DSM 13327</strain>
    </source>
</reference>
<dbReference type="InterPro" id="IPR011004">
    <property type="entry name" value="Trimer_LpxA-like_sf"/>
</dbReference>
<comment type="similarity">
    <text evidence="1">Belongs to the transferase hexapeptide repeat family.</text>
</comment>
<dbReference type="STRING" id="1123291.SAMN04490355_102634"/>
<dbReference type="PANTHER" id="PTHR23416:SF23">
    <property type="entry name" value="ACETYLTRANSFERASE C18B11.09C-RELATED"/>
    <property type="match status" value="1"/>
</dbReference>
<dbReference type="Proteomes" id="UP000199520">
    <property type="component" value="Unassembled WGS sequence"/>
</dbReference>
<gene>
    <name evidence="3" type="ORF">SAMN04490355_102634</name>
</gene>
<dbReference type="GO" id="GO:0005829">
    <property type="term" value="C:cytosol"/>
    <property type="evidence" value="ECO:0007669"/>
    <property type="project" value="TreeGrafter"/>
</dbReference>
<dbReference type="Gene3D" id="2.160.10.10">
    <property type="entry name" value="Hexapeptide repeat proteins"/>
    <property type="match status" value="1"/>
</dbReference>
<name>A0A1I4LQI5_9FIRM</name>